<evidence type="ECO:0000256" key="1">
    <source>
        <dbReference type="SAM" id="MobiDB-lite"/>
    </source>
</evidence>
<name>A0A450UV31_9GAMM</name>
<proteinExistence type="predicted"/>
<evidence type="ECO:0000313" key="2">
    <source>
        <dbReference type="EMBL" id="VFJ96421.1"/>
    </source>
</evidence>
<protein>
    <submittedName>
        <fullName evidence="2">Uncharacterized protein</fullName>
    </submittedName>
</protein>
<dbReference type="EMBL" id="CAADFH010000059">
    <property type="protein sequence ID" value="VFJ96421.1"/>
    <property type="molecule type" value="Genomic_DNA"/>
</dbReference>
<feature type="region of interest" description="Disordered" evidence="1">
    <location>
        <begin position="44"/>
        <end position="64"/>
    </location>
</feature>
<accession>A0A450UV31</accession>
<reference evidence="2" key="1">
    <citation type="submission" date="2019-02" db="EMBL/GenBank/DDBJ databases">
        <authorList>
            <person name="Gruber-Vodicka R. H."/>
            <person name="Seah K. B. B."/>
        </authorList>
    </citation>
    <scope>NUCLEOTIDE SEQUENCE</scope>
    <source>
        <strain evidence="2">BECK_M6</strain>
    </source>
</reference>
<sequence length="414" mass="44312">MPASHAFQGFPQIGAGGCTGAGGFQAKEAAVGCRDSDGAATIGGVGDGHHASRHGGSGPATGATRAAAEIPGVAGRTVQYRFCGSAQAELRRIGLAQDDQAGGAVTLHQGTIMTGHETAKEPTTVGQGNTGAGEKEILQQVRHAGERALGKTPADGVCRFVIHLVHHRVDGVVVLFDPLHGGFQDFFGGYLTAPHQPGETQSVVFLVFFECCHFSQTSNDSFISRSASRMHRILRNADFSTTTKSRFVGSRRGLAGLYSVTRKILNKTIENFLICHFERSEKSSGLKNSKCTRSLPPVEMTYPLRYRKNKNPERTSAPAKTHPASVLARSADMSSMRWNFGSGFAGLGMMHQVFLRFFMFSRAARNAFWVSSPDHPAASSSNSSQPNVASNVATSVRLAARVRRMARAGSFTIR</sequence>
<dbReference type="AlphaFoldDB" id="A0A450UV31"/>
<organism evidence="2">
    <name type="scientific">Candidatus Kentrum sp. LFY</name>
    <dbReference type="NCBI Taxonomy" id="2126342"/>
    <lineage>
        <taxon>Bacteria</taxon>
        <taxon>Pseudomonadati</taxon>
        <taxon>Pseudomonadota</taxon>
        <taxon>Gammaproteobacteria</taxon>
        <taxon>Candidatus Kentrum</taxon>
    </lineage>
</organism>
<gene>
    <name evidence="2" type="ORF">BECKLFY1418A_GA0070994_10598</name>
</gene>